<keyword evidence="2 10" id="KW-0813">Transport</keyword>
<keyword evidence="15" id="KW-1185">Reference proteome</keyword>
<dbReference type="RefSeq" id="WP_236458044.1">
    <property type="nucleotide sequence ID" value="NZ_CBCSGE010000008.1"/>
</dbReference>
<dbReference type="InterPro" id="IPR039426">
    <property type="entry name" value="TonB-dep_rcpt-like"/>
</dbReference>
<evidence type="ECO:0000256" key="11">
    <source>
        <dbReference type="RuleBase" id="RU003357"/>
    </source>
</evidence>
<dbReference type="InterPro" id="IPR036942">
    <property type="entry name" value="Beta-barrel_TonB_sf"/>
</dbReference>
<dbReference type="InterPro" id="IPR012910">
    <property type="entry name" value="Plug_dom"/>
</dbReference>
<evidence type="ECO:0000256" key="9">
    <source>
        <dbReference type="ARBA" id="ARBA00023237"/>
    </source>
</evidence>
<feature type="domain" description="TonB-dependent receptor plug" evidence="13">
    <location>
        <begin position="47"/>
        <end position="153"/>
    </location>
</feature>
<comment type="subcellular location">
    <subcellularLocation>
        <location evidence="1 10">Cell outer membrane</location>
        <topology evidence="1 10">Multi-pass membrane protein</topology>
    </subcellularLocation>
</comment>
<dbReference type="Proteomes" id="UP001589607">
    <property type="component" value="Unassembled WGS sequence"/>
</dbReference>
<proteinExistence type="inferred from homology"/>
<keyword evidence="7 10" id="KW-0472">Membrane</keyword>
<evidence type="ECO:0000256" key="1">
    <source>
        <dbReference type="ARBA" id="ARBA00004571"/>
    </source>
</evidence>
<dbReference type="Gene3D" id="2.170.130.10">
    <property type="entry name" value="TonB-dependent receptor, plug domain"/>
    <property type="match status" value="1"/>
</dbReference>
<protein>
    <submittedName>
        <fullName evidence="14">TonB-dependent receptor plug domain-containing protein</fullName>
    </submittedName>
</protein>
<keyword evidence="6 11" id="KW-0798">TonB box</keyword>
<name>A0ABV5GR70_9FLAO</name>
<evidence type="ECO:0000259" key="12">
    <source>
        <dbReference type="Pfam" id="PF00593"/>
    </source>
</evidence>
<keyword evidence="5" id="KW-0732">Signal</keyword>
<evidence type="ECO:0000256" key="8">
    <source>
        <dbReference type="ARBA" id="ARBA00023170"/>
    </source>
</evidence>
<sequence length="706" mass="80387">MKKRLLYIFLIPLFFKGFTQDLKKDSITTNKLNEVVVTAQFEPQSLKKSVHNVRVITNNDLKKLAANNLSDVLNQYLNITIVPSSGTGRSTVSMFGLDGSYFKILVDNIPIVSDNSLGNNIDLTQINLDDIEQIEIIEGSMGVTHGAGAVTGILNIITKKNSQNEWEISASVQEETVGKEYAVFNKGKHIQTVKVSNKINDNWFGSIGVNRNDFKGYLDTRKGENHTESDGKRGYTWLPKLQYFTNGMLSYKKNAFRAFYKFDYLNENIDYYNPTLLVIANPPFGANTFAKDKRYKTARFYHHLNSVGTLFSLKYNVSISHQKQSRETEDFIYNFQNNNEEGNSTTTNQSAEVLYSTGTISNFFKNKKADLQIGYELVNNLGHALVNGENQSLILVRKRFENYDFFIASEIKATKKLLVRTGIRASIQSKFDNQTASSIGLRYLFENNIEVRSSMGKSFRVPTFEELYSKIKFSGHQFYGNENLVPEQSTSYDFNLKKTAFLSSQLKMSNQVSSAFLNVDDRIDMAFVGFETGTTDPIYQYININSYKMWNVSTTHQLHYKNWNFSTGLIYVGISQVIDNGEAKSDDRFLYNLQLNGSLSYEVPKSNIQFSAYYKFNGKQQQFISSVENNETVYKLSEIDNYSFLDASVRKFFYKKQLEINLGARNLLNVTNANQGTIAGAHSNSSTILLGYGRSYFIKIAYNLNY</sequence>
<gene>
    <name evidence="14" type="ORF">ACFFVF_15085</name>
</gene>
<dbReference type="Pfam" id="PF00593">
    <property type="entry name" value="TonB_dep_Rec_b-barrel"/>
    <property type="match status" value="1"/>
</dbReference>
<dbReference type="PANTHER" id="PTHR30069">
    <property type="entry name" value="TONB-DEPENDENT OUTER MEMBRANE RECEPTOR"/>
    <property type="match status" value="1"/>
</dbReference>
<keyword evidence="3 10" id="KW-1134">Transmembrane beta strand</keyword>
<dbReference type="Pfam" id="PF07715">
    <property type="entry name" value="Plug"/>
    <property type="match status" value="1"/>
</dbReference>
<evidence type="ECO:0000256" key="10">
    <source>
        <dbReference type="PROSITE-ProRule" id="PRU01360"/>
    </source>
</evidence>
<comment type="caution">
    <text evidence="14">The sequence shown here is derived from an EMBL/GenBank/DDBJ whole genome shotgun (WGS) entry which is preliminary data.</text>
</comment>
<organism evidence="14 15">
    <name type="scientific">Flavobacterium jumunjinense</name>
    <dbReference type="NCBI Taxonomy" id="998845"/>
    <lineage>
        <taxon>Bacteria</taxon>
        <taxon>Pseudomonadati</taxon>
        <taxon>Bacteroidota</taxon>
        <taxon>Flavobacteriia</taxon>
        <taxon>Flavobacteriales</taxon>
        <taxon>Flavobacteriaceae</taxon>
        <taxon>Flavobacterium</taxon>
    </lineage>
</organism>
<evidence type="ECO:0000259" key="13">
    <source>
        <dbReference type="Pfam" id="PF07715"/>
    </source>
</evidence>
<dbReference type="PROSITE" id="PS52016">
    <property type="entry name" value="TONB_DEPENDENT_REC_3"/>
    <property type="match status" value="1"/>
</dbReference>
<keyword evidence="8 14" id="KW-0675">Receptor</keyword>
<evidence type="ECO:0000256" key="5">
    <source>
        <dbReference type="ARBA" id="ARBA00022729"/>
    </source>
</evidence>
<evidence type="ECO:0000256" key="3">
    <source>
        <dbReference type="ARBA" id="ARBA00022452"/>
    </source>
</evidence>
<dbReference type="Gene3D" id="2.40.170.20">
    <property type="entry name" value="TonB-dependent receptor, beta-barrel domain"/>
    <property type="match status" value="1"/>
</dbReference>
<dbReference type="PANTHER" id="PTHR30069:SF29">
    <property type="entry name" value="HEMOGLOBIN AND HEMOGLOBIN-HAPTOGLOBIN-BINDING PROTEIN 1-RELATED"/>
    <property type="match status" value="1"/>
</dbReference>
<keyword evidence="9 10" id="KW-0998">Cell outer membrane</keyword>
<dbReference type="InterPro" id="IPR037066">
    <property type="entry name" value="Plug_dom_sf"/>
</dbReference>
<dbReference type="SUPFAM" id="SSF56935">
    <property type="entry name" value="Porins"/>
    <property type="match status" value="1"/>
</dbReference>
<dbReference type="EMBL" id="JBHMEY010000066">
    <property type="protein sequence ID" value="MFB9097841.1"/>
    <property type="molecule type" value="Genomic_DNA"/>
</dbReference>
<evidence type="ECO:0000256" key="2">
    <source>
        <dbReference type="ARBA" id="ARBA00022448"/>
    </source>
</evidence>
<evidence type="ECO:0000313" key="15">
    <source>
        <dbReference type="Proteomes" id="UP001589607"/>
    </source>
</evidence>
<evidence type="ECO:0000313" key="14">
    <source>
        <dbReference type="EMBL" id="MFB9097841.1"/>
    </source>
</evidence>
<evidence type="ECO:0000256" key="4">
    <source>
        <dbReference type="ARBA" id="ARBA00022692"/>
    </source>
</evidence>
<comment type="similarity">
    <text evidence="10 11">Belongs to the TonB-dependent receptor family.</text>
</comment>
<feature type="domain" description="TonB-dependent receptor-like beta-barrel" evidence="12">
    <location>
        <begin position="254"/>
        <end position="667"/>
    </location>
</feature>
<keyword evidence="4 10" id="KW-0812">Transmembrane</keyword>
<reference evidence="14 15" key="1">
    <citation type="submission" date="2024-09" db="EMBL/GenBank/DDBJ databases">
        <authorList>
            <person name="Sun Q."/>
            <person name="Mori K."/>
        </authorList>
    </citation>
    <scope>NUCLEOTIDE SEQUENCE [LARGE SCALE GENOMIC DNA]</scope>
    <source>
        <strain evidence="14 15">CECT 7955</strain>
    </source>
</reference>
<dbReference type="InterPro" id="IPR000531">
    <property type="entry name" value="Beta-barrel_TonB"/>
</dbReference>
<evidence type="ECO:0000256" key="6">
    <source>
        <dbReference type="ARBA" id="ARBA00023077"/>
    </source>
</evidence>
<accession>A0ABV5GR70</accession>
<evidence type="ECO:0000256" key="7">
    <source>
        <dbReference type="ARBA" id="ARBA00023136"/>
    </source>
</evidence>